<keyword evidence="3" id="KW-1185">Reference proteome</keyword>
<accession>A0A183J8I7</accession>
<organism evidence="4">
    <name type="scientific">Soboliphyme baturini</name>
    <dbReference type="NCBI Taxonomy" id="241478"/>
    <lineage>
        <taxon>Eukaryota</taxon>
        <taxon>Metazoa</taxon>
        <taxon>Ecdysozoa</taxon>
        <taxon>Nematoda</taxon>
        <taxon>Enoplea</taxon>
        <taxon>Dorylaimia</taxon>
        <taxon>Dioctophymatida</taxon>
        <taxon>Dioctophymatoidea</taxon>
        <taxon>Soboliphymatidae</taxon>
        <taxon>Soboliphyme</taxon>
    </lineage>
</organism>
<dbReference type="EMBL" id="UZAM01017150">
    <property type="protein sequence ID" value="VDP46190.1"/>
    <property type="molecule type" value="Genomic_DNA"/>
</dbReference>
<name>A0A183J8I7_9BILA</name>
<feature type="compositionally biased region" description="Polar residues" evidence="1">
    <location>
        <begin position="79"/>
        <end position="90"/>
    </location>
</feature>
<proteinExistence type="predicted"/>
<dbReference type="Proteomes" id="UP000270296">
    <property type="component" value="Unassembled WGS sequence"/>
</dbReference>
<feature type="region of interest" description="Disordered" evidence="1">
    <location>
        <begin position="76"/>
        <end position="106"/>
    </location>
</feature>
<evidence type="ECO:0000313" key="3">
    <source>
        <dbReference type="Proteomes" id="UP000270296"/>
    </source>
</evidence>
<sequence>MALRGHAVVRFVSIRYLRFWAFTDGLFAGGKGGFVADIALTMEEASVLRGAGVTVDTSPGQHDQSYPVEAKRFHRHNQSARVSASKNSAADASRKQLRSPQHSLIE</sequence>
<reference evidence="4" key="1">
    <citation type="submission" date="2016-06" db="UniProtKB">
        <authorList>
            <consortium name="WormBaseParasite"/>
        </authorList>
    </citation>
    <scope>IDENTIFICATION</scope>
</reference>
<gene>
    <name evidence="2" type="ORF">SBAD_LOCUS12185</name>
</gene>
<protein>
    <submittedName>
        <fullName evidence="4">Transposase</fullName>
    </submittedName>
</protein>
<evidence type="ECO:0000256" key="1">
    <source>
        <dbReference type="SAM" id="MobiDB-lite"/>
    </source>
</evidence>
<dbReference type="WBParaSite" id="SBAD_0001259001-mRNA-1">
    <property type="protein sequence ID" value="SBAD_0001259001-mRNA-1"/>
    <property type="gene ID" value="SBAD_0001259001"/>
</dbReference>
<evidence type="ECO:0000313" key="4">
    <source>
        <dbReference type="WBParaSite" id="SBAD_0001259001-mRNA-1"/>
    </source>
</evidence>
<reference evidence="2 3" key="2">
    <citation type="submission" date="2018-11" db="EMBL/GenBank/DDBJ databases">
        <authorList>
            <consortium name="Pathogen Informatics"/>
        </authorList>
    </citation>
    <scope>NUCLEOTIDE SEQUENCE [LARGE SCALE GENOMIC DNA]</scope>
</reference>
<evidence type="ECO:0000313" key="2">
    <source>
        <dbReference type="EMBL" id="VDP46190.1"/>
    </source>
</evidence>
<dbReference type="AlphaFoldDB" id="A0A183J8I7"/>